<dbReference type="GO" id="GO:0005829">
    <property type="term" value="C:cytosol"/>
    <property type="evidence" value="ECO:0007669"/>
    <property type="project" value="TreeGrafter"/>
</dbReference>
<dbReference type="AlphaFoldDB" id="A0A922PV08"/>
<dbReference type="GO" id="GO:0006233">
    <property type="term" value="P:dTDP biosynthetic process"/>
    <property type="evidence" value="ECO:0007669"/>
    <property type="project" value="InterPro"/>
</dbReference>
<evidence type="ECO:0000256" key="2">
    <source>
        <dbReference type="ARBA" id="ARBA00012980"/>
    </source>
</evidence>
<dbReference type="InterPro" id="IPR018095">
    <property type="entry name" value="Thymidylate_kin_CS"/>
</dbReference>
<dbReference type="PANTHER" id="PTHR10344:SF4">
    <property type="entry name" value="UMP-CMP KINASE 2, MITOCHONDRIAL"/>
    <property type="match status" value="1"/>
</dbReference>
<dbReference type="InterPro" id="IPR027417">
    <property type="entry name" value="P-loop_NTPase"/>
</dbReference>
<comment type="function">
    <text evidence="10 11">Phosphorylation of dTMP to form dTDP in both de novo and salvage pathways of dTTP synthesis.</text>
</comment>
<comment type="similarity">
    <text evidence="1 11">Belongs to the thymidylate kinase family.</text>
</comment>
<dbReference type="GO" id="GO:0006235">
    <property type="term" value="P:dTTP biosynthetic process"/>
    <property type="evidence" value="ECO:0007669"/>
    <property type="project" value="UniProtKB-UniRule"/>
</dbReference>
<dbReference type="NCBIfam" id="TIGR00041">
    <property type="entry name" value="DTMP_kinase"/>
    <property type="match status" value="1"/>
</dbReference>
<evidence type="ECO:0000256" key="5">
    <source>
        <dbReference type="ARBA" id="ARBA00022727"/>
    </source>
</evidence>
<evidence type="ECO:0000256" key="11">
    <source>
        <dbReference type="HAMAP-Rule" id="MF_00165"/>
    </source>
</evidence>
<dbReference type="Pfam" id="PF02223">
    <property type="entry name" value="Thymidylate_kin"/>
    <property type="match status" value="1"/>
</dbReference>
<keyword evidence="4 11" id="KW-0808">Transferase</keyword>
<dbReference type="GO" id="GO:0005524">
    <property type="term" value="F:ATP binding"/>
    <property type="evidence" value="ECO:0007669"/>
    <property type="project" value="UniProtKB-UniRule"/>
</dbReference>
<evidence type="ECO:0000256" key="6">
    <source>
        <dbReference type="ARBA" id="ARBA00022741"/>
    </source>
</evidence>
<keyword evidence="8 11" id="KW-0067">ATP-binding</keyword>
<evidence type="ECO:0000313" key="13">
    <source>
        <dbReference type="EMBL" id="KRM36029.1"/>
    </source>
</evidence>
<evidence type="ECO:0000256" key="9">
    <source>
        <dbReference type="ARBA" id="ARBA00048743"/>
    </source>
</evidence>
<dbReference type="GeneID" id="87978329"/>
<dbReference type="InterPro" id="IPR018094">
    <property type="entry name" value="Thymidylate_kinase"/>
</dbReference>
<evidence type="ECO:0000256" key="7">
    <source>
        <dbReference type="ARBA" id="ARBA00022777"/>
    </source>
</evidence>
<accession>A0A922PV08</accession>
<feature type="binding site" evidence="11">
    <location>
        <begin position="10"/>
        <end position="17"/>
    </location>
    <ligand>
        <name>ATP</name>
        <dbReference type="ChEBI" id="CHEBI:30616"/>
    </ligand>
</feature>
<dbReference type="CDD" id="cd01672">
    <property type="entry name" value="TMPK"/>
    <property type="match status" value="1"/>
</dbReference>
<dbReference type="Proteomes" id="UP000051085">
    <property type="component" value="Unassembled WGS sequence"/>
</dbReference>
<gene>
    <name evidence="11" type="primary">tmk</name>
    <name evidence="13" type="ORF">FD34_GL000289</name>
</gene>
<dbReference type="InterPro" id="IPR039430">
    <property type="entry name" value="Thymidylate_kin-like_dom"/>
</dbReference>
<dbReference type="EC" id="2.7.4.9" evidence="2 11"/>
<protein>
    <recommendedName>
        <fullName evidence="3 11">Thymidylate kinase</fullName>
        <ecNumber evidence="2 11">2.7.4.9</ecNumber>
    </recommendedName>
    <alternativeName>
        <fullName evidence="11">dTMP kinase</fullName>
    </alternativeName>
</protein>
<dbReference type="PROSITE" id="PS01331">
    <property type="entry name" value="THYMIDYLATE_KINASE"/>
    <property type="match status" value="1"/>
</dbReference>
<dbReference type="Gene3D" id="3.40.50.300">
    <property type="entry name" value="P-loop containing nucleotide triphosphate hydrolases"/>
    <property type="match status" value="1"/>
</dbReference>
<evidence type="ECO:0000256" key="1">
    <source>
        <dbReference type="ARBA" id="ARBA00009776"/>
    </source>
</evidence>
<organism evidence="13 14">
    <name type="scientific">Limosilactobacillus pontis DSM 8475</name>
    <dbReference type="NCBI Taxonomy" id="1423794"/>
    <lineage>
        <taxon>Bacteria</taxon>
        <taxon>Bacillati</taxon>
        <taxon>Bacillota</taxon>
        <taxon>Bacilli</taxon>
        <taxon>Lactobacillales</taxon>
        <taxon>Lactobacillaceae</taxon>
        <taxon>Limosilactobacillus</taxon>
    </lineage>
</organism>
<evidence type="ECO:0000256" key="3">
    <source>
        <dbReference type="ARBA" id="ARBA00017144"/>
    </source>
</evidence>
<keyword evidence="5 11" id="KW-0545">Nucleotide biosynthesis</keyword>
<name>A0A922PV08_9LACO</name>
<evidence type="ECO:0000256" key="8">
    <source>
        <dbReference type="ARBA" id="ARBA00022840"/>
    </source>
</evidence>
<evidence type="ECO:0000256" key="4">
    <source>
        <dbReference type="ARBA" id="ARBA00022679"/>
    </source>
</evidence>
<feature type="domain" description="Thymidylate kinase-like" evidence="12">
    <location>
        <begin position="8"/>
        <end position="200"/>
    </location>
</feature>
<evidence type="ECO:0000256" key="10">
    <source>
        <dbReference type="ARBA" id="ARBA00057735"/>
    </source>
</evidence>
<reference evidence="13 14" key="1">
    <citation type="journal article" date="2015" name="Genome Announc.">
        <title>Expanding the biotechnology potential of lactobacilli through comparative genomics of 213 strains and associated genera.</title>
        <authorList>
            <person name="Sun Z."/>
            <person name="Harris H.M."/>
            <person name="McCann A."/>
            <person name="Guo C."/>
            <person name="Argimon S."/>
            <person name="Zhang W."/>
            <person name="Yang X."/>
            <person name="Jeffery I.B."/>
            <person name="Cooney J.C."/>
            <person name="Kagawa T.F."/>
            <person name="Liu W."/>
            <person name="Song Y."/>
            <person name="Salvetti E."/>
            <person name="Wrobel A."/>
            <person name="Rasinkangas P."/>
            <person name="Parkhill J."/>
            <person name="Rea M.C."/>
            <person name="O'Sullivan O."/>
            <person name="Ritari J."/>
            <person name="Douillard F.P."/>
            <person name="Paul Ross R."/>
            <person name="Yang R."/>
            <person name="Briner A.E."/>
            <person name="Felis G.E."/>
            <person name="de Vos W.M."/>
            <person name="Barrangou R."/>
            <person name="Klaenhammer T.R."/>
            <person name="Caufield P.W."/>
            <person name="Cui Y."/>
            <person name="Zhang H."/>
            <person name="O'Toole P.W."/>
        </authorList>
    </citation>
    <scope>NUCLEOTIDE SEQUENCE [LARGE SCALE GENOMIC DNA]</scope>
    <source>
        <strain evidence="13 14">DSM 8475</strain>
    </source>
</reference>
<dbReference type="FunFam" id="3.40.50.300:FF:000225">
    <property type="entry name" value="Thymidylate kinase"/>
    <property type="match status" value="1"/>
</dbReference>
<comment type="catalytic activity">
    <reaction evidence="9 11">
        <text>dTMP + ATP = dTDP + ADP</text>
        <dbReference type="Rhea" id="RHEA:13517"/>
        <dbReference type="ChEBI" id="CHEBI:30616"/>
        <dbReference type="ChEBI" id="CHEBI:58369"/>
        <dbReference type="ChEBI" id="CHEBI:63528"/>
        <dbReference type="ChEBI" id="CHEBI:456216"/>
        <dbReference type="EC" id="2.7.4.9"/>
    </reaction>
</comment>
<dbReference type="EMBL" id="AZGO01000055">
    <property type="protein sequence ID" value="KRM36029.1"/>
    <property type="molecule type" value="Genomic_DNA"/>
</dbReference>
<evidence type="ECO:0000313" key="14">
    <source>
        <dbReference type="Proteomes" id="UP000051085"/>
    </source>
</evidence>
<dbReference type="SUPFAM" id="SSF52540">
    <property type="entry name" value="P-loop containing nucleoside triphosphate hydrolases"/>
    <property type="match status" value="1"/>
</dbReference>
<evidence type="ECO:0000259" key="12">
    <source>
        <dbReference type="Pfam" id="PF02223"/>
    </source>
</evidence>
<dbReference type="GO" id="GO:0006227">
    <property type="term" value="P:dUDP biosynthetic process"/>
    <property type="evidence" value="ECO:0007669"/>
    <property type="project" value="TreeGrafter"/>
</dbReference>
<sequence length="219" mass="24543">MSGKFISFEGPDGAGKTSVIRQIKADLIAQLGENQVLYSREPGGSPIAEQIRQVLFAPENKDMDARTEALLFAASRRQHVVSTLRPALAAGKVILCDRYVDSSLVYQGAGRQLGEETIWKLNQYAIDGLMPGLTIDLDVPSEVGLRRIAEHRADQVNRLDKEKLSFHHMVRHAFLDLQKDDPDRIKLVDASQPLDQVVANVKRVINQRYPELFANETQR</sequence>
<dbReference type="RefSeq" id="WP_057807440.1">
    <property type="nucleotide sequence ID" value="NZ_AZGO01000055.1"/>
</dbReference>
<proteinExistence type="inferred from homology"/>
<dbReference type="HAMAP" id="MF_00165">
    <property type="entry name" value="Thymidylate_kinase"/>
    <property type="match status" value="1"/>
</dbReference>
<keyword evidence="6 11" id="KW-0547">Nucleotide-binding</keyword>
<keyword evidence="7 11" id="KW-0418">Kinase</keyword>
<dbReference type="PANTHER" id="PTHR10344">
    <property type="entry name" value="THYMIDYLATE KINASE"/>
    <property type="match status" value="1"/>
</dbReference>
<comment type="caution">
    <text evidence="13">The sequence shown here is derived from an EMBL/GenBank/DDBJ whole genome shotgun (WGS) entry which is preliminary data.</text>
</comment>
<dbReference type="GO" id="GO:0004798">
    <property type="term" value="F:dTMP kinase activity"/>
    <property type="evidence" value="ECO:0007669"/>
    <property type="project" value="UniProtKB-UniRule"/>
</dbReference>